<accession>T1GT28</accession>
<protein>
    <submittedName>
        <fullName evidence="1">Uncharacterized protein</fullName>
    </submittedName>
</protein>
<dbReference type="EMBL" id="CAQQ02117773">
    <property type="status" value="NOT_ANNOTATED_CDS"/>
    <property type="molecule type" value="Genomic_DNA"/>
</dbReference>
<proteinExistence type="predicted"/>
<dbReference type="Proteomes" id="UP000015102">
    <property type="component" value="Unassembled WGS sequence"/>
</dbReference>
<reference evidence="2" key="1">
    <citation type="submission" date="2013-02" db="EMBL/GenBank/DDBJ databases">
        <authorList>
            <person name="Hughes D."/>
        </authorList>
    </citation>
    <scope>NUCLEOTIDE SEQUENCE</scope>
    <source>
        <strain>Durham</strain>
        <strain evidence="2">NC isolate 2 -- Noor lab</strain>
    </source>
</reference>
<dbReference type="STRING" id="36166.T1GT28"/>
<evidence type="ECO:0000313" key="1">
    <source>
        <dbReference type="EnsemblMetazoa" id="MESCA006848-PA"/>
    </source>
</evidence>
<dbReference type="AlphaFoldDB" id="T1GT28"/>
<organism evidence="1 2">
    <name type="scientific">Megaselia scalaris</name>
    <name type="common">Humpbacked fly</name>
    <name type="synonym">Phora scalaris</name>
    <dbReference type="NCBI Taxonomy" id="36166"/>
    <lineage>
        <taxon>Eukaryota</taxon>
        <taxon>Metazoa</taxon>
        <taxon>Ecdysozoa</taxon>
        <taxon>Arthropoda</taxon>
        <taxon>Hexapoda</taxon>
        <taxon>Insecta</taxon>
        <taxon>Pterygota</taxon>
        <taxon>Neoptera</taxon>
        <taxon>Endopterygota</taxon>
        <taxon>Diptera</taxon>
        <taxon>Brachycera</taxon>
        <taxon>Muscomorpha</taxon>
        <taxon>Platypezoidea</taxon>
        <taxon>Phoridae</taxon>
        <taxon>Megaseliini</taxon>
        <taxon>Megaselia</taxon>
    </lineage>
</organism>
<evidence type="ECO:0000313" key="2">
    <source>
        <dbReference type="Proteomes" id="UP000015102"/>
    </source>
</evidence>
<keyword evidence="2" id="KW-1185">Reference proteome</keyword>
<dbReference type="EnsemblMetazoa" id="MESCA006848-RA">
    <property type="protein sequence ID" value="MESCA006848-PA"/>
    <property type="gene ID" value="MESCA006848"/>
</dbReference>
<reference evidence="1" key="2">
    <citation type="submission" date="2015-06" db="UniProtKB">
        <authorList>
            <consortium name="EnsemblMetazoa"/>
        </authorList>
    </citation>
    <scope>IDENTIFICATION</scope>
</reference>
<sequence>LKETLENLHISILFPFYRPTVLHLQIGNEVKEKRCGILRAYEVKDNYKRIFITTLLVVQHNQNVQTQGDRLIRVGCILTNIQSEKTAGIAEAQMGLLPSEGSITVNSNSMQLPKITMQIIDLNDRYETNDVQIGQNLE</sequence>
<name>T1GT28_MEGSC</name>
<dbReference type="HOGENOM" id="CLU_1860238_0_0_1"/>